<dbReference type="PATRIC" id="fig|879567.3.peg.3056"/>
<dbReference type="Proteomes" id="UP000011724">
    <property type="component" value="Chromosome"/>
</dbReference>
<organism evidence="1 2">
    <name type="scientific">Pseudodesulfovibrio piezophilus (strain DSM 21447 / JCM 15486 / C1TLV30)</name>
    <name type="common">Desulfovibrio piezophilus</name>
    <dbReference type="NCBI Taxonomy" id="1322246"/>
    <lineage>
        <taxon>Bacteria</taxon>
        <taxon>Pseudomonadati</taxon>
        <taxon>Thermodesulfobacteriota</taxon>
        <taxon>Desulfovibrionia</taxon>
        <taxon>Desulfovibrionales</taxon>
        <taxon>Desulfovibrionaceae</taxon>
    </lineage>
</organism>
<dbReference type="RefSeq" id="WP_015416118.1">
    <property type="nucleotide sequence ID" value="NC_020409.1"/>
</dbReference>
<evidence type="ECO:0008006" key="3">
    <source>
        <dbReference type="Google" id="ProtNLM"/>
    </source>
</evidence>
<dbReference type="OrthoDB" id="5620376at2"/>
<dbReference type="HOGENOM" id="CLU_665203_0_0_7"/>
<dbReference type="EMBL" id="FO203427">
    <property type="protein sequence ID" value="CCH50076.1"/>
    <property type="molecule type" value="Genomic_DNA"/>
</dbReference>
<sequence length="392" mass="46045">MKIRDRDLIHHRKDQDCLYFKADGAAFCLTPWNADFGCYCWIDQKWTPVDRLPGLRLLFTQPRFRKPCPVRQRFLDRIPKEIRELAKPFRWHQLNILRLMRFTSYAIDLAHSNPILLWLIAEQMSTGSMSYIECRELIRLKQKQIVKQLHPYNPSLSVKFIKRILMVDYDFNEFLALKKVTGDTAITSHLLHCGTINLKALSRSEMNEDLLSCAFFKKLIREQETFNSLYKRIREEFYECLRIAEFMEKQDPWQALKRCSDYKQLLSLHSKWANEVTDEQKLAAYIKQKESPDLAAPKAPGTDTIVPITTVHELYEEGEELNHCVFSYLNEASSGALTFYKVLWPERGTIALGRDYDGFVVQEFKLHQNREPNALSWDIVSAWLKDINSPPD</sequence>
<keyword evidence="2" id="KW-1185">Reference proteome</keyword>
<accession>M1WKR8</accession>
<evidence type="ECO:0000313" key="2">
    <source>
        <dbReference type="Proteomes" id="UP000011724"/>
    </source>
</evidence>
<dbReference type="InterPro" id="IPR025586">
    <property type="entry name" value="PcfJ"/>
</dbReference>
<dbReference type="eggNOG" id="ENOG50336GB">
    <property type="taxonomic scope" value="Bacteria"/>
</dbReference>
<dbReference type="Pfam" id="PF14284">
    <property type="entry name" value="PcfJ"/>
    <property type="match status" value="1"/>
</dbReference>
<gene>
    <name evidence="1" type="ordered locus">BN4_20014</name>
</gene>
<name>M1WKR8_PSEP2</name>
<evidence type="ECO:0000313" key="1">
    <source>
        <dbReference type="EMBL" id="CCH50076.1"/>
    </source>
</evidence>
<reference evidence="1 2" key="1">
    <citation type="journal article" date="2013" name="PLoS ONE">
        <title>The first genomic and proteomic characterization of a deep-sea sulfate reducer: insights into the piezophilic lifestyle of Desulfovibrio piezophilus.</title>
        <authorList>
            <person name="Pradel N."/>
            <person name="Ji B."/>
            <person name="Gimenez G."/>
            <person name="Talla E."/>
            <person name="Lenoble P."/>
            <person name="Garel M."/>
            <person name="Tamburini C."/>
            <person name="Fourquet P."/>
            <person name="Lebrun R."/>
            <person name="Bertin P."/>
            <person name="Denis Y."/>
            <person name="Pophillat M."/>
            <person name="Barbe V."/>
            <person name="Ollivier B."/>
            <person name="Dolla A."/>
        </authorList>
    </citation>
    <scope>NUCLEOTIDE SEQUENCE [LARGE SCALE GENOMIC DNA]</scope>
    <source>
        <strain evidence="2">DSM 10523 / SB164P1</strain>
    </source>
</reference>
<dbReference type="AlphaFoldDB" id="M1WKR8"/>
<reference evidence="2" key="2">
    <citation type="journal article" date="2013" name="Stand. Genomic Sci.">
        <title>Complete genome sequence of Desulfocapsa sulfexigens, a marine deltaproteobacterium specialized in disproportionating inorganic sulfur compounds.</title>
        <authorList>
            <person name="Finster K.W."/>
            <person name="Kjeldsen K.U."/>
            <person name="Kube M."/>
            <person name="Reinhardt R."/>
            <person name="Mussmann M."/>
            <person name="Amann R."/>
            <person name="Schreiber L."/>
        </authorList>
    </citation>
    <scope>NUCLEOTIDE SEQUENCE [LARGE SCALE GENOMIC DNA]</scope>
    <source>
        <strain evidence="2">DSM 10523 / SB164P1</strain>
    </source>
</reference>
<proteinExistence type="predicted"/>
<dbReference type="BioCyc" id="DPIE1322246:BN4_RS14305-MONOMER"/>
<dbReference type="KEGG" id="dpi:BN4_20014"/>
<protein>
    <recommendedName>
        <fullName evidence="3">PcfJ-like protein</fullName>
    </recommendedName>
</protein>